<dbReference type="eggNOG" id="COG2982">
    <property type="taxonomic scope" value="Bacteria"/>
</dbReference>
<dbReference type="HOGENOM" id="CLU_044825_0_0_9"/>
<proteinExistence type="predicted"/>
<dbReference type="AlphaFoldDB" id="E2ZDM0"/>
<keyword evidence="1" id="KW-0812">Transmembrane</keyword>
<dbReference type="EMBL" id="AECS01000039">
    <property type="protein sequence ID" value="EFQ03582.1"/>
    <property type="molecule type" value="Genomic_DNA"/>
</dbReference>
<evidence type="ECO:0000256" key="1">
    <source>
        <dbReference type="SAM" id="Phobius"/>
    </source>
</evidence>
<feature type="transmembrane region" description="Helical" evidence="1">
    <location>
        <begin position="21"/>
        <end position="45"/>
    </location>
</feature>
<keyword evidence="1" id="KW-0472">Membrane</keyword>
<keyword evidence="1" id="KW-1133">Transmembrane helix</keyword>
<dbReference type="STRING" id="706434.HMPREF9429_01524"/>
<evidence type="ECO:0000313" key="3">
    <source>
        <dbReference type="Proteomes" id="UP000003195"/>
    </source>
</evidence>
<sequence>MKKSLKYITVHYGKFGKRIGVIFTAILLMLLVSALFASHGAAFIFNRVMETQSVVKGTIHVNTLSADIRGQVNFTDLEWDAPDGTPVLLVPSGSFKVNPWDFILHRSLKTTTLREITLNDSTVSIKFNKDMSAQIISSEAPESVKKSATLDEKIRTLNMTDKKFNLRINLNNCRFEAYKDDKQYVMTSVDASLHLKSNEFLTVNFSSGPFSGRAVGDGININGSVNLRTPIPEADLEVNFLKVDPSSVGFGKSVHDPLTLKTQFTGPVSAPMAHGKLEMDKLSIPALDFTNVRGDIDYKDGIFLFTNVSADVYNGKLAAYGDYNLNTRAYTIHGKGTGLDSRIALKRMEFKCLVDTDITMECDGNPDNLLTYGSFRSGKGRYTLFSFNYLEGKFSNRRHLLEFFDVAIATKFGLITTDAFQIVNGKLILGDISVVFPSSSVAFNLFSSDTNGPMSWPDIRENLSVTKNNMKELKNGTSNFRDTSSSMKENMRAIKENMKKLKTDTAKIKQSLKPSL</sequence>
<dbReference type="OrthoDB" id="1660997at2"/>
<comment type="caution">
    <text evidence="2">The sequence shown here is derived from an EMBL/GenBank/DDBJ whole genome shotgun (WGS) entry which is preliminary data.</text>
</comment>
<organism evidence="2 3">
    <name type="scientific">Megasphaera micronuciformis F0359</name>
    <dbReference type="NCBI Taxonomy" id="706434"/>
    <lineage>
        <taxon>Bacteria</taxon>
        <taxon>Bacillati</taxon>
        <taxon>Bacillota</taxon>
        <taxon>Negativicutes</taxon>
        <taxon>Veillonellales</taxon>
        <taxon>Veillonellaceae</taxon>
        <taxon>Megasphaera</taxon>
    </lineage>
</organism>
<gene>
    <name evidence="2" type="ORF">HMPREF9429_01524</name>
</gene>
<dbReference type="Proteomes" id="UP000003195">
    <property type="component" value="Unassembled WGS sequence"/>
</dbReference>
<dbReference type="RefSeq" id="WP_006942795.1">
    <property type="nucleotide sequence ID" value="NZ_GL538208.1"/>
</dbReference>
<accession>E2ZDM0</accession>
<reference evidence="2 3" key="1">
    <citation type="submission" date="2010-08" db="EMBL/GenBank/DDBJ databases">
        <authorList>
            <person name="Weinstock G."/>
            <person name="Sodergren E."/>
            <person name="Clifton S."/>
            <person name="Fulton L."/>
            <person name="Fulton B."/>
            <person name="Courtney L."/>
            <person name="Fronick C."/>
            <person name="Harrison M."/>
            <person name="Strong C."/>
            <person name="Farmer C."/>
            <person name="Delahaunty K."/>
            <person name="Markovic C."/>
            <person name="Hall O."/>
            <person name="Minx P."/>
            <person name="Tomlinson C."/>
            <person name="Mitreva M."/>
            <person name="Hou S."/>
            <person name="Chen J."/>
            <person name="Wollam A."/>
            <person name="Pepin K.H."/>
            <person name="Johnson M."/>
            <person name="Bhonagiri V."/>
            <person name="Zhang X."/>
            <person name="Suruliraj S."/>
            <person name="Warren W."/>
            <person name="Chinwalla A."/>
            <person name="Mardis E.R."/>
            <person name="Wilson R.K."/>
        </authorList>
    </citation>
    <scope>NUCLEOTIDE SEQUENCE [LARGE SCALE GENOMIC DNA]</scope>
    <source>
        <strain evidence="2 3">F0359</strain>
    </source>
</reference>
<name>E2ZDM0_9FIRM</name>
<protein>
    <recommendedName>
        <fullName evidence="4">AsmA-like C-terminal domain-containing protein</fullName>
    </recommendedName>
</protein>
<evidence type="ECO:0000313" key="2">
    <source>
        <dbReference type="EMBL" id="EFQ03582.1"/>
    </source>
</evidence>
<keyword evidence="3" id="KW-1185">Reference proteome</keyword>
<evidence type="ECO:0008006" key="4">
    <source>
        <dbReference type="Google" id="ProtNLM"/>
    </source>
</evidence>